<comment type="caution">
    <text evidence="1">The sequence shown here is derived from an EMBL/GenBank/DDBJ whole genome shotgun (WGS) entry which is preliminary data.</text>
</comment>
<keyword evidence="2" id="KW-1185">Reference proteome</keyword>
<gene>
    <name evidence="1" type="ORF">CEXT_301701</name>
</gene>
<accession>A0AAV4S3J1</accession>
<organism evidence="1 2">
    <name type="scientific">Caerostris extrusa</name>
    <name type="common">Bark spider</name>
    <name type="synonym">Caerostris bankana</name>
    <dbReference type="NCBI Taxonomy" id="172846"/>
    <lineage>
        <taxon>Eukaryota</taxon>
        <taxon>Metazoa</taxon>
        <taxon>Ecdysozoa</taxon>
        <taxon>Arthropoda</taxon>
        <taxon>Chelicerata</taxon>
        <taxon>Arachnida</taxon>
        <taxon>Araneae</taxon>
        <taxon>Araneomorphae</taxon>
        <taxon>Entelegynae</taxon>
        <taxon>Araneoidea</taxon>
        <taxon>Araneidae</taxon>
        <taxon>Caerostris</taxon>
    </lineage>
</organism>
<evidence type="ECO:0000313" key="1">
    <source>
        <dbReference type="EMBL" id="GIY28695.1"/>
    </source>
</evidence>
<dbReference type="EMBL" id="BPLR01008977">
    <property type="protein sequence ID" value="GIY28695.1"/>
    <property type="molecule type" value="Genomic_DNA"/>
</dbReference>
<dbReference type="Proteomes" id="UP001054945">
    <property type="component" value="Unassembled WGS sequence"/>
</dbReference>
<proteinExistence type="predicted"/>
<protein>
    <submittedName>
        <fullName evidence="1">Uncharacterized protein</fullName>
    </submittedName>
</protein>
<dbReference type="AlphaFoldDB" id="A0AAV4S3J1"/>
<name>A0AAV4S3J1_CAEEX</name>
<evidence type="ECO:0000313" key="2">
    <source>
        <dbReference type="Proteomes" id="UP001054945"/>
    </source>
</evidence>
<reference evidence="1 2" key="1">
    <citation type="submission" date="2021-06" db="EMBL/GenBank/DDBJ databases">
        <title>Caerostris extrusa draft genome.</title>
        <authorList>
            <person name="Kono N."/>
            <person name="Arakawa K."/>
        </authorList>
    </citation>
    <scope>NUCLEOTIDE SEQUENCE [LARGE SCALE GENOMIC DNA]</scope>
</reference>
<sequence>MKLLVGQLMLAFYSIFDLKHQKNVSFAFDDTISEELVTNLVKAIWIKSCFIRRHWIPYFKRFKVLMLKEPYDYLKYIMYACHLVSDHTPKGFERFLDVYSTVIALIVLFKSQAHDVYVRYSPHIFTAYFDLHLKKHFTNVVAGNVFKHISQTRLRKMLRRIASRKEGLPYEPEKISQYDIDIHEETKFLISWIIESFVNEEFVGGKSSDPVAIAGIENSL</sequence>